<dbReference type="PANTHER" id="PTHR23327">
    <property type="entry name" value="RING FINGER PROTEIN 127"/>
    <property type="match status" value="1"/>
</dbReference>
<dbReference type="SMART" id="SM00184">
    <property type="entry name" value="RING"/>
    <property type="match status" value="1"/>
</dbReference>
<dbReference type="InterPro" id="IPR017907">
    <property type="entry name" value="Znf_RING_CS"/>
</dbReference>
<dbReference type="PROSITE" id="PS00518">
    <property type="entry name" value="ZF_RING_1"/>
    <property type="match status" value="1"/>
</dbReference>
<dbReference type="InterPro" id="IPR003111">
    <property type="entry name" value="Lon_prtase_N"/>
</dbReference>
<sequence length="576" mass="65303">MMITEASSSCSTLQGLDDVEEFVGGNEGDSASMMSVERLFHVSDLMQMGNQAFRDNRFEEAINYYSRANTIKPGNSVILSNRCGAYLRPPSASEHKPLSGLDPTTHAELALKDAEKVVSIRTDSVKSYILKANALILILGPAPTIGVLFEFAGVVPNCVYLQPQCRKGAILCVDMFSPIDVHGSDGLERYELAREVILLGLQIDPMSYPLSVLERTIASTIGRRSQPERTDDFDCTLCLKLLYEPITTPCGHSFCRSCLFQSMDRGDALVVTDVHFAEQFCLSVPEHVQLGELLGLMLDRVLASAIVTLNNIIQKNFPEEYAERKLEHDSLTNYGADLLPLFVMDVILPCQKFHLNIFEPRYRLMVRRIMEGNRRMGMVITDSATGSIADVACEVEITECEPLPDGRFFLELAERMWYRKIVSFQVPFGMLLVLFVSQGYTVTQLESRRRFRIIRNWDQDGYRVAEVEWQQDTYPSEGTRDRSDASLQELTNNAAVFALEWMRRAREAAQQRRDRFKSLELDKAESMMPTTRDPERYTCYSNKSEATGKIATPSHERYKREDGKGTDLYAIRRTRL</sequence>
<feature type="domain" description="RING-type" evidence="7">
    <location>
        <begin position="235"/>
        <end position="259"/>
    </location>
</feature>
<dbReference type="GO" id="GO:0008270">
    <property type="term" value="F:zinc ion binding"/>
    <property type="evidence" value="ECO:0007669"/>
    <property type="project" value="UniProtKB-KW"/>
</dbReference>
<keyword evidence="6" id="KW-0812">Transmembrane</keyword>
<dbReference type="InterPro" id="IPR011990">
    <property type="entry name" value="TPR-like_helical_dom_sf"/>
</dbReference>
<reference evidence="8 9" key="1">
    <citation type="journal article" date="2019" name="Genome Biol. Evol.">
        <title>The Rhododendron genome and chromosomal organization provide insight into shared whole-genome duplications across the heath family (Ericaceae).</title>
        <authorList>
            <person name="Soza V.L."/>
            <person name="Lindsley D."/>
            <person name="Waalkes A."/>
            <person name="Ramage E."/>
            <person name="Patwardhan R.P."/>
            <person name="Burton J.N."/>
            <person name="Adey A."/>
            <person name="Kumar A."/>
            <person name="Qiu R."/>
            <person name="Shendure J."/>
            <person name="Hall B."/>
        </authorList>
    </citation>
    <scope>NUCLEOTIDE SEQUENCE [LARGE SCALE GENOMIC DNA]</scope>
    <source>
        <strain evidence="8">RSF 1966-606</strain>
    </source>
</reference>
<evidence type="ECO:0000313" key="8">
    <source>
        <dbReference type="EMBL" id="KAE9467237.1"/>
    </source>
</evidence>
<keyword evidence="5" id="KW-0802">TPR repeat</keyword>
<gene>
    <name evidence="8" type="ORF">C3L33_00866</name>
</gene>
<dbReference type="OrthoDB" id="264917at2759"/>
<feature type="repeat" description="TPR" evidence="5">
    <location>
        <begin position="42"/>
        <end position="75"/>
    </location>
</feature>
<dbReference type="InterPro" id="IPR046336">
    <property type="entry name" value="Lon_prtase_N_sf"/>
</dbReference>
<evidence type="ECO:0000256" key="4">
    <source>
        <dbReference type="PROSITE-ProRule" id="PRU00175"/>
    </source>
</evidence>
<dbReference type="InterPro" id="IPR013083">
    <property type="entry name" value="Znf_RING/FYVE/PHD"/>
</dbReference>
<evidence type="ECO:0000256" key="6">
    <source>
        <dbReference type="SAM" id="Phobius"/>
    </source>
</evidence>
<dbReference type="AlphaFoldDB" id="A0A6A4MP89"/>
<dbReference type="SUPFAM" id="SSF57850">
    <property type="entry name" value="RING/U-box"/>
    <property type="match status" value="1"/>
</dbReference>
<protein>
    <recommendedName>
        <fullName evidence="7">RING-type domain-containing protein</fullName>
    </recommendedName>
</protein>
<evidence type="ECO:0000259" key="7">
    <source>
        <dbReference type="PROSITE" id="PS50089"/>
    </source>
</evidence>
<dbReference type="PROSITE" id="PS50089">
    <property type="entry name" value="ZF_RING_2"/>
    <property type="match status" value="1"/>
</dbReference>
<dbReference type="PROSITE" id="PS50005">
    <property type="entry name" value="TPR"/>
    <property type="match status" value="1"/>
</dbReference>
<evidence type="ECO:0000256" key="1">
    <source>
        <dbReference type="ARBA" id="ARBA00022723"/>
    </source>
</evidence>
<dbReference type="GO" id="GO:0005737">
    <property type="term" value="C:cytoplasm"/>
    <property type="evidence" value="ECO:0007669"/>
    <property type="project" value="UniProtKB-ARBA"/>
</dbReference>
<dbReference type="GO" id="GO:0061630">
    <property type="term" value="F:ubiquitin protein ligase activity"/>
    <property type="evidence" value="ECO:0007669"/>
    <property type="project" value="TreeGrafter"/>
</dbReference>
<evidence type="ECO:0000256" key="3">
    <source>
        <dbReference type="ARBA" id="ARBA00022833"/>
    </source>
</evidence>
<dbReference type="Pfam" id="PF02190">
    <property type="entry name" value="LON_substr_bdg"/>
    <property type="match status" value="1"/>
</dbReference>
<proteinExistence type="predicted"/>
<dbReference type="InterPro" id="IPR015947">
    <property type="entry name" value="PUA-like_sf"/>
</dbReference>
<dbReference type="SUPFAM" id="SSF48452">
    <property type="entry name" value="TPR-like"/>
    <property type="match status" value="1"/>
</dbReference>
<dbReference type="Gene3D" id="1.25.40.10">
    <property type="entry name" value="Tetratricopeptide repeat domain"/>
    <property type="match status" value="1"/>
</dbReference>
<keyword evidence="1" id="KW-0479">Metal-binding</keyword>
<dbReference type="Gene3D" id="2.30.130.40">
    <property type="entry name" value="LON domain-like"/>
    <property type="match status" value="1"/>
</dbReference>
<keyword evidence="2 4" id="KW-0863">Zinc-finger</keyword>
<name>A0A6A4MP89_9ERIC</name>
<organism evidence="8 9">
    <name type="scientific">Rhododendron williamsianum</name>
    <dbReference type="NCBI Taxonomy" id="262921"/>
    <lineage>
        <taxon>Eukaryota</taxon>
        <taxon>Viridiplantae</taxon>
        <taxon>Streptophyta</taxon>
        <taxon>Embryophyta</taxon>
        <taxon>Tracheophyta</taxon>
        <taxon>Spermatophyta</taxon>
        <taxon>Magnoliopsida</taxon>
        <taxon>eudicotyledons</taxon>
        <taxon>Gunneridae</taxon>
        <taxon>Pentapetalae</taxon>
        <taxon>asterids</taxon>
        <taxon>Ericales</taxon>
        <taxon>Ericaceae</taxon>
        <taxon>Ericoideae</taxon>
        <taxon>Rhodoreae</taxon>
        <taxon>Rhododendron</taxon>
    </lineage>
</organism>
<feature type="non-terminal residue" evidence="8">
    <location>
        <position position="1"/>
    </location>
</feature>
<keyword evidence="6" id="KW-1133">Transmembrane helix</keyword>
<dbReference type="Gene3D" id="3.30.40.10">
    <property type="entry name" value="Zinc/RING finger domain, C3HC4 (zinc finger)"/>
    <property type="match status" value="1"/>
</dbReference>
<keyword evidence="6" id="KW-0472">Membrane</keyword>
<evidence type="ECO:0000256" key="5">
    <source>
        <dbReference type="PROSITE-ProRule" id="PRU00339"/>
    </source>
</evidence>
<dbReference type="InterPro" id="IPR001841">
    <property type="entry name" value="Znf_RING"/>
</dbReference>
<dbReference type="SUPFAM" id="SSF88697">
    <property type="entry name" value="PUA domain-like"/>
    <property type="match status" value="1"/>
</dbReference>
<dbReference type="EMBL" id="QEFC01000043">
    <property type="protein sequence ID" value="KAE9467237.1"/>
    <property type="molecule type" value="Genomic_DNA"/>
</dbReference>
<feature type="transmembrane region" description="Helical" evidence="6">
    <location>
        <begin position="424"/>
        <end position="442"/>
    </location>
</feature>
<comment type="caution">
    <text evidence="8">The sequence shown here is derived from an EMBL/GenBank/DDBJ whole genome shotgun (WGS) entry which is preliminary data.</text>
</comment>
<accession>A0A6A4MP89</accession>
<evidence type="ECO:0000313" key="9">
    <source>
        <dbReference type="Proteomes" id="UP000428333"/>
    </source>
</evidence>
<dbReference type="PANTHER" id="PTHR23327:SF42">
    <property type="entry name" value="LON PEPTIDASE N-TERMINAL DOMAIN AND RING FINGER PROTEIN C14F5.10C"/>
    <property type="match status" value="1"/>
</dbReference>
<dbReference type="CDD" id="cd16514">
    <property type="entry name" value="RING-HC_LONFs_rpt2"/>
    <property type="match status" value="1"/>
</dbReference>
<keyword evidence="9" id="KW-1185">Reference proteome</keyword>
<dbReference type="InterPro" id="IPR019734">
    <property type="entry name" value="TPR_rpt"/>
</dbReference>
<dbReference type="Proteomes" id="UP000428333">
    <property type="component" value="Linkage Group LG01"/>
</dbReference>
<keyword evidence="3" id="KW-0862">Zinc</keyword>
<dbReference type="Pfam" id="PF13923">
    <property type="entry name" value="zf-C3HC4_2"/>
    <property type="match status" value="1"/>
</dbReference>
<evidence type="ECO:0000256" key="2">
    <source>
        <dbReference type="ARBA" id="ARBA00022771"/>
    </source>
</evidence>